<sequence length="401" mass="45015">ILNSPVTWADFENNLRKALGTEARLGANKDVFNIGDGNGYANLCGLITCDWVGASEDEQLPKKVIIKIPSVLPMRKLNDSLPDDHKMFNFNEEQWAAMEAQLIEIHNIEVATYDFLKEFEGLTMPKQFYAKAFVDVEREGGQICLEYIANSRTMNFHERHTVEQLRKIARALGKIQACSLKKEVTASELQKDFFKKGAEMWSLDFRGMFKGVSTVDNSDNTKTLMEKIDVLVEKYYGSNLPTTIHQQMGFRPVLVNGDLHISNVLIDKDTGDLASLIDWQSTHLGVGVEDLHRIALTSLPTTERRSSMPMLVETMYESLVENLDGAEPPYTLEKLLLLSDLIFPQCAVFFASGFIPVLTVGSFCEIAPLFVGQVSQTLSIIGILEDVVELDSKKKNHMLIL</sequence>
<evidence type="ECO:0000313" key="2">
    <source>
        <dbReference type="EMBL" id="GMR41289.1"/>
    </source>
</evidence>
<dbReference type="PANTHER" id="PTHR23020:SF8">
    <property type="entry name" value="CHK KINASE-LIKE DOMAIN-CONTAINING PROTEIN"/>
    <property type="match status" value="1"/>
</dbReference>
<protein>
    <recommendedName>
        <fullName evidence="1">CHK kinase-like domain-containing protein</fullName>
    </recommendedName>
</protein>
<name>A0AAN4ZK06_9BILA</name>
<dbReference type="SMART" id="SM00587">
    <property type="entry name" value="CHK"/>
    <property type="match status" value="1"/>
</dbReference>
<dbReference type="AlphaFoldDB" id="A0AAN4ZK06"/>
<accession>A0AAN4ZK06</accession>
<dbReference type="EMBL" id="BTRK01000003">
    <property type="protein sequence ID" value="GMR41289.1"/>
    <property type="molecule type" value="Genomic_DNA"/>
</dbReference>
<dbReference type="InterPro" id="IPR052961">
    <property type="entry name" value="Oxido-Kinase-like_Enzymes"/>
</dbReference>
<keyword evidence="3" id="KW-1185">Reference proteome</keyword>
<reference evidence="3" key="1">
    <citation type="submission" date="2022-10" db="EMBL/GenBank/DDBJ databases">
        <title>Genome assembly of Pristionchus species.</title>
        <authorList>
            <person name="Yoshida K."/>
            <person name="Sommer R.J."/>
        </authorList>
    </citation>
    <scope>NUCLEOTIDE SEQUENCE [LARGE SCALE GENOMIC DNA]</scope>
    <source>
        <strain evidence="3">RS5460</strain>
    </source>
</reference>
<dbReference type="InterPro" id="IPR011009">
    <property type="entry name" value="Kinase-like_dom_sf"/>
</dbReference>
<proteinExistence type="predicted"/>
<dbReference type="InterPro" id="IPR015897">
    <property type="entry name" value="CHK_kinase-like"/>
</dbReference>
<organism evidence="2 3">
    <name type="scientific">Pristionchus mayeri</name>
    <dbReference type="NCBI Taxonomy" id="1317129"/>
    <lineage>
        <taxon>Eukaryota</taxon>
        <taxon>Metazoa</taxon>
        <taxon>Ecdysozoa</taxon>
        <taxon>Nematoda</taxon>
        <taxon>Chromadorea</taxon>
        <taxon>Rhabditida</taxon>
        <taxon>Rhabditina</taxon>
        <taxon>Diplogasteromorpha</taxon>
        <taxon>Diplogasteroidea</taxon>
        <taxon>Neodiplogasteridae</taxon>
        <taxon>Pristionchus</taxon>
    </lineage>
</organism>
<comment type="caution">
    <text evidence="2">The sequence shown here is derived from an EMBL/GenBank/DDBJ whole genome shotgun (WGS) entry which is preliminary data.</text>
</comment>
<feature type="non-terminal residue" evidence="2">
    <location>
        <position position="1"/>
    </location>
</feature>
<evidence type="ECO:0000313" key="3">
    <source>
        <dbReference type="Proteomes" id="UP001328107"/>
    </source>
</evidence>
<dbReference type="Pfam" id="PF07914">
    <property type="entry name" value="DUF1679"/>
    <property type="match status" value="1"/>
</dbReference>
<dbReference type="InterPro" id="IPR012877">
    <property type="entry name" value="Dhs-27"/>
</dbReference>
<feature type="domain" description="CHK kinase-like" evidence="1">
    <location>
        <begin position="142"/>
        <end position="325"/>
    </location>
</feature>
<dbReference type="Proteomes" id="UP001328107">
    <property type="component" value="Unassembled WGS sequence"/>
</dbReference>
<dbReference type="Gene3D" id="3.90.1200.10">
    <property type="match status" value="1"/>
</dbReference>
<evidence type="ECO:0000259" key="1">
    <source>
        <dbReference type="SMART" id="SM00587"/>
    </source>
</evidence>
<dbReference type="SUPFAM" id="SSF56112">
    <property type="entry name" value="Protein kinase-like (PK-like)"/>
    <property type="match status" value="1"/>
</dbReference>
<feature type="non-terminal residue" evidence="2">
    <location>
        <position position="401"/>
    </location>
</feature>
<dbReference type="PANTHER" id="PTHR23020">
    <property type="entry name" value="UNCHARACTERIZED NUCLEAR HORMONE RECEPTOR-RELATED"/>
    <property type="match status" value="1"/>
</dbReference>
<gene>
    <name evidence="2" type="ORF">PMAYCL1PPCAC_11484</name>
</gene>